<keyword evidence="7 9" id="KW-0408">Iron</keyword>
<dbReference type="PROSITE" id="PS51007">
    <property type="entry name" value="CYTC"/>
    <property type="match status" value="1"/>
</dbReference>
<dbReference type="Proteomes" id="UP000202485">
    <property type="component" value="Unassembled WGS sequence"/>
</dbReference>
<feature type="binding site" description="covalent" evidence="8">
    <location>
        <position position="75"/>
    </location>
    <ligand>
        <name>heme c</name>
        <dbReference type="ChEBI" id="CHEBI:61717"/>
        <label>1</label>
    </ligand>
</feature>
<proteinExistence type="predicted"/>
<reference evidence="12" key="1">
    <citation type="submission" date="2017-05" db="EMBL/GenBank/DDBJ databases">
        <authorList>
            <person name="Rodrigo-Torres L."/>
            <person name="Arahal R. D."/>
            <person name="Lucena T."/>
        </authorList>
    </citation>
    <scope>NUCLEOTIDE SEQUENCE [LARGE SCALE GENOMIC DNA]</scope>
    <source>
        <strain evidence="12">CECT 8715</strain>
    </source>
</reference>
<evidence type="ECO:0000259" key="10">
    <source>
        <dbReference type="PROSITE" id="PS51007"/>
    </source>
</evidence>
<keyword evidence="6 11" id="KW-0560">Oxidoreductase</keyword>
<feature type="binding site" description="covalent" evidence="8">
    <location>
        <position position="229"/>
    </location>
    <ligand>
        <name>heme c</name>
        <dbReference type="ChEBI" id="CHEBI:61717"/>
        <label>2</label>
    </ligand>
</feature>
<dbReference type="InterPro" id="IPR004852">
    <property type="entry name" value="Di-haem_cyt_c_peroxidsae"/>
</dbReference>
<comment type="cofactor">
    <cofactor evidence="8">
        <name>heme</name>
        <dbReference type="ChEBI" id="CHEBI:30413"/>
    </cofactor>
    <text evidence="8">Binds 2 heme groups.</text>
</comment>
<comment type="subcellular location">
    <subcellularLocation>
        <location evidence="1">Periplasm</location>
    </subcellularLocation>
</comment>
<evidence type="ECO:0000313" key="12">
    <source>
        <dbReference type="Proteomes" id="UP000202485"/>
    </source>
</evidence>
<evidence type="ECO:0000256" key="8">
    <source>
        <dbReference type="PIRSR" id="PIRSR000294-1"/>
    </source>
</evidence>
<feature type="binding site" description="axial binding residue" evidence="9">
    <location>
        <position position="79"/>
    </location>
    <ligand>
        <name>heme c</name>
        <dbReference type="ChEBI" id="CHEBI:61717"/>
        <label>1</label>
    </ligand>
    <ligandPart>
        <name>Fe</name>
        <dbReference type="ChEBI" id="CHEBI:18248"/>
    </ligandPart>
</feature>
<dbReference type="GO" id="GO:0042597">
    <property type="term" value="C:periplasmic space"/>
    <property type="evidence" value="ECO:0007669"/>
    <property type="project" value="UniProtKB-SubCell"/>
</dbReference>
<dbReference type="InterPro" id="IPR051395">
    <property type="entry name" value="Cytochrome_c_Peroxidase/MauG"/>
</dbReference>
<sequence length="376" mass="41624">MKFWALTALMTLPVTVHSEILLSEEEIQQTLSFGPWPPTYQPDPSNRVSGDIRAISLGAALFNDPVLSVDGAFSCASCHDPEQAFATSETRALGRIRLDRNTPSLRNLAGLRWYGWGGKSDSLWAASLHPIIEEQEMAHSSESLKAAISESSYAADFESIFGNIRNQDPELVLVNTAKSLSAYLETLITERTQFDSFRDALERGDLLAAANYPEAAQRGLKLFLGRGKCALCHNGPAFSNNEFHDAGVPYFLSETEVDEGRFGGLNFLFSSVYTLDGEWNDDPAKQGAWAVRSVRRRHSDFGTFRTPSLRGVAETPPYMHDGSLIDLDAVVRHYSELDTERLHADGEAILAELSLSEQEIADLVTFLETLSDVTWR</sequence>
<evidence type="ECO:0000313" key="11">
    <source>
        <dbReference type="EMBL" id="SMX32719.1"/>
    </source>
</evidence>
<dbReference type="SUPFAM" id="SSF46626">
    <property type="entry name" value="Cytochrome c"/>
    <property type="match status" value="2"/>
</dbReference>
<dbReference type="PANTHER" id="PTHR30600">
    <property type="entry name" value="CYTOCHROME C PEROXIDASE-RELATED"/>
    <property type="match status" value="1"/>
</dbReference>
<dbReference type="AlphaFoldDB" id="A0A238JPX6"/>
<keyword evidence="4" id="KW-0732">Signal</keyword>
<dbReference type="RefSeq" id="WP_093961656.1">
    <property type="nucleotide sequence ID" value="NZ_FXYG01000001.1"/>
</dbReference>
<evidence type="ECO:0000256" key="5">
    <source>
        <dbReference type="ARBA" id="ARBA00022764"/>
    </source>
</evidence>
<dbReference type="GO" id="GO:0020037">
    <property type="term" value="F:heme binding"/>
    <property type="evidence" value="ECO:0007669"/>
    <property type="project" value="InterPro"/>
</dbReference>
<dbReference type="InterPro" id="IPR009056">
    <property type="entry name" value="Cyt_c-like_dom"/>
</dbReference>
<protein>
    <submittedName>
        <fullName evidence="11">Methylamine utilization protein MauG</fullName>
        <ecNumber evidence="11">1.-.-.-</ecNumber>
    </submittedName>
</protein>
<gene>
    <name evidence="11" type="primary">mauG</name>
    <name evidence="11" type="ORF">RUA8715_00016</name>
</gene>
<dbReference type="InterPro" id="IPR026259">
    <property type="entry name" value="MauG/Cytc_peroxidase"/>
</dbReference>
<evidence type="ECO:0000256" key="1">
    <source>
        <dbReference type="ARBA" id="ARBA00004418"/>
    </source>
</evidence>
<dbReference type="EC" id="1.-.-.-" evidence="11"/>
<evidence type="ECO:0000256" key="4">
    <source>
        <dbReference type="ARBA" id="ARBA00022729"/>
    </source>
</evidence>
<feature type="binding site" description="covalent" evidence="8">
    <location>
        <position position="232"/>
    </location>
    <ligand>
        <name>heme c</name>
        <dbReference type="ChEBI" id="CHEBI:61717"/>
        <label>2</label>
    </ligand>
</feature>
<feature type="binding site" description="covalent" evidence="8">
    <location>
        <position position="78"/>
    </location>
    <ligand>
        <name>heme c</name>
        <dbReference type="ChEBI" id="CHEBI:61717"/>
        <label>1</label>
    </ligand>
</feature>
<dbReference type="PANTHER" id="PTHR30600:SF10">
    <property type="entry name" value="BLL6722 PROTEIN"/>
    <property type="match status" value="1"/>
</dbReference>
<keyword evidence="3 9" id="KW-0479">Metal-binding</keyword>
<feature type="binding site" description="axial binding residue" evidence="9">
    <location>
        <position position="233"/>
    </location>
    <ligand>
        <name>heme c</name>
        <dbReference type="ChEBI" id="CHEBI:61717"/>
        <label>2</label>
    </ligand>
    <ligandPart>
        <name>Fe</name>
        <dbReference type="ChEBI" id="CHEBI:18248"/>
    </ligandPart>
</feature>
<dbReference type="EMBL" id="FXYG01000001">
    <property type="protein sequence ID" value="SMX32719.1"/>
    <property type="molecule type" value="Genomic_DNA"/>
</dbReference>
<organism evidence="11 12">
    <name type="scientific">Ruegeria arenilitoris</name>
    <dbReference type="NCBI Taxonomy" id="1173585"/>
    <lineage>
        <taxon>Bacteria</taxon>
        <taxon>Pseudomonadati</taxon>
        <taxon>Pseudomonadota</taxon>
        <taxon>Alphaproteobacteria</taxon>
        <taxon>Rhodobacterales</taxon>
        <taxon>Roseobacteraceae</taxon>
        <taxon>Ruegeria</taxon>
    </lineage>
</organism>
<evidence type="ECO:0000256" key="6">
    <source>
        <dbReference type="ARBA" id="ARBA00023002"/>
    </source>
</evidence>
<dbReference type="GO" id="GO:0009055">
    <property type="term" value="F:electron transfer activity"/>
    <property type="evidence" value="ECO:0007669"/>
    <property type="project" value="InterPro"/>
</dbReference>
<evidence type="ECO:0000256" key="3">
    <source>
        <dbReference type="ARBA" id="ARBA00022723"/>
    </source>
</evidence>
<dbReference type="Pfam" id="PF03150">
    <property type="entry name" value="CCP_MauG"/>
    <property type="match status" value="1"/>
</dbReference>
<name>A0A238JPX6_9RHOB</name>
<dbReference type="GO" id="GO:0046872">
    <property type="term" value="F:metal ion binding"/>
    <property type="evidence" value="ECO:0007669"/>
    <property type="project" value="UniProtKB-KW"/>
</dbReference>
<comment type="PTM">
    <text evidence="8">Binds 2 heme groups per subunit.</text>
</comment>
<keyword evidence="5" id="KW-0574">Periplasm</keyword>
<evidence type="ECO:0000256" key="2">
    <source>
        <dbReference type="ARBA" id="ARBA00022617"/>
    </source>
</evidence>
<evidence type="ECO:0000256" key="7">
    <source>
        <dbReference type="ARBA" id="ARBA00023004"/>
    </source>
</evidence>
<evidence type="ECO:0000256" key="9">
    <source>
        <dbReference type="PIRSR" id="PIRSR000294-2"/>
    </source>
</evidence>
<keyword evidence="2 8" id="KW-0349">Heme</keyword>
<feature type="domain" description="Cytochrome c" evidence="10">
    <location>
        <begin position="214"/>
        <end position="371"/>
    </location>
</feature>
<dbReference type="Gene3D" id="1.10.760.10">
    <property type="entry name" value="Cytochrome c-like domain"/>
    <property type="match status" value="2"/>
</dbReference>
<dbReference type="InterPro" id="IPR036909">
    <property type="entry name" value="Cyt_c-like_dom_sf"/>
</dbReference>
<dbReference type="PIRSF" id="PIRSF000294">
    <property type="entry name" value="Cytochrome-c_peroxidase"/>
    <property type="match status" value="1"/>
</dbReference>
<keyword evidence="12" id="KW-1185">Reference proteome</keyword>
<dbReference type="GO" id="GO:0004130">
    <property type="term" value="F:cytochrome-c peroxidase activity"/>
    <property type="evidence" value="ECO:0007669"/>
    <property type="project" value="TreeGrafter"/>
</dbReference>
<accession>A0A238JPX6</accession>
<dbReference type="OrthoDB" id="9805202at2"/>